<dbReference type="STRING" id="619805.SAMN05660477_00659"/>
<evidence type="ECO:0000313" key="2">
    <source>
        <dbReference type="Proteomes" id="UP000191112"/>
    </source>
</evidence>
<dbReference type="RefSeq" id="WP_079665920.1">
    <property type="nucleotide sequence ID" value="NZ_FUYZ01000001.1"/>
</dbReference>
<gene>
    <name evidence="1" type="ORF">SAMN05660477_00659</name>
</gene>
<dbReference type="OrthoDB" id="883593at2"/>
<dbReference type="PROSITE" id="PS51257">
    <property type="entry name" value="PROKAR_LIPOPROTEIN"/>
    <property type="match status" value="1"/>
</dbReference>
<proteinExistence type="predicted"/>
<reference evidence="1 2" key="1">
    <citation type="submission" date="2017-02" db="EMBL/GenBank/DDBJ databases">
        <authorList>
            <person name="Peterson S.W."/>
        </authorList>
    </citation>
    <scope>NUCLEOTIDE SEQUENCE [LARGE SCALE GENOMIC DNA]</scope>
    <source>
        <strain evidence="1 2">DSM 22323</strain>
    </source>
</reference>
<name>A0A1T5D655_9FLAO</name>
<dbReference type="EMBL" id="FUYZ01000001">
    <property type="protein sequence ID" value="SKB66980.1"/>
    <property type="molecule type" value="Genomic_DNA"/>
</dbReference>
<accession>A0A1T5D655</accession>
<dbReference type="Proteomes" id="UP000191112">
    <property type="component" value="Unassembled WGS sequence"/>
</dbReference>
<protein>
    <recommendedName>
        <fullName evidence="3">Lipoprotein</fullName>
    </recommendedName>
</protein>
<organism evidence="1 2">
    <name type="scientific">Soonwooa buanensis</name>
    <dbReference type="NCBI Taxonomy" id="619805"/>
    <lineage>
        <taxon>Bacteria</taxon>
        <taxon>Pseudomonadati</taxon>
        <taxon>Bacteroidota</taxon>
        <taxon>Flavobacteriia</taxon>
        <taxon>Flavobacteriales</taxon>
        <taxon>Weeksellaceae</taxon>
        <taxon>Chryseobacterium group</taxon>
        <taxon>Soonwooa</taxon>
    </lineage>
</organism>
<dbReference type="AlphaFoldDB" id="A0A1T5D655"/>
<evidence type="ECO:0000313" key="1">
    <source>
        <dbReference type="EMBL" id="SKB66980.1"/>
    </source>
</evidence>
<sequence>MKKNLLLFLIPVLFSCQSEKVLSKYPANIGDIEFDAKTDNPNFELCLPQLIFQYFNYGNELENFKGEKSISIASKIYNFYKKRNVTINAPFLF</sequence>
<keyword evidence="2" id="KW-1185">Reference proteome</keyword>
<evidence type="ECO:0008006" key="3">
    <source>
        <dbReference type="Google" id="ProtNLM"/>
    </source>
</evidence>